<dbReference type="GeneID" id="66072863"/>
<protein>
    <recommendedName>
        <fullName evidence="1">Methyltransferase domain-containing protein</fullName>
    </recommendedName>
</protein>
<gene>
    <name evidence="2" type="ORF">E1B28_003787</name>
</gene>
<dbReference type="EMBL" id="CM032182">
    <property type="protein sequence ID" value="KAG7096343.1"/>
    <property type="molecule type" value="Genomic_DNA"/>
</dbReference>
<evidence type="ECO:0000313" key="3">
    <source>
        <dbReference type="Proteomes" id="UP001049176"/>
    </source>
</evidence>
<dbReference type="Gene3D" id="3.40.50.150">
    <property type="entry name" value="Vaccinia Virus protein VP39"/>
    <property type="match status" value="1"/>
</dbReference>
<accession>A0A9P8ABU9</accession>
<dbReference type="OrthoDB" id="10017101at2759"/>
<sequence>MVAAQISTTDVPDSSGWSASLYNKNASFVYSAAFTTPILKLLDAKPGEKIVDFGCGSGELTLELEKIVGAKSGSGGLVVGVDNSESMIRTAKENGLNSCFVADIQQSLEFPKVMAVPRNNYDAVFTNAALHWCKKDPVGVIRSVKTLLKPGGRFVGELGGFMNCVGVRSALHVVLKRRGHDSTTVDPWFFPSPEHYSKLLIEQGF</sequence>
<dbReference type="Proteomes" id="UP001049176">
    <property type="component" value="Chromosome 2"/>
</dbReference>
<dbReference type="AlphaFoldDB" id="A0A9P8ABU9"/>
<evidence type="ECO:0000313" key="2">
    <source>
        <dbReference type="EMBL" id="KAG7096343.1"/>
    </source>
</evidence>
<feature type="domain" description="Methyltransferase" evidence="1">
    <location>
        <begin position="45"/>
        <end position="155"/>
    </location>
</feature>
<dbReference type="RefSeq" id="XP_043012813.1">
    <property type="nucleotide sequence ID" value="XM_043148221.1"/>
</dbReference>
<dbReference type="InterPro" id="IPR029063">
    <property type="entry name" value="SAM-dependent_MTases_sf"/>
</dbReference>
<comment type="caution">
    <text evidence="2">The sequence shown here is derived from an EMBL/GenBank/DDBJ whole genome shotgun (WGS) entry which is preliminary data.</text>
</comment>
<reference evidence="2" key="1">
    <citation type="journal article" date="2021" name="Genome Biol. Evol.">
        <title>The assembled and annotated genome of the fairy-ring fungus Marasmius oreades.</title>
        <authorList>
            <person name="Hiltunen M."/>
            <person name="Ament-Velasquez S.L."/>
            <person name="Johannesson H."/>
        </authorList>
    </citation>
    <scope>NUCLEOTIDE SEQUENCE</scope>
    <source>
        <strain evidence="2">03SP1</strain>
    </source>
</reference>
<dbReference type="Pfam" id="PF13847">
    <property type="entry name" value="Methyltransf_31"/>
    <property type="match status" value="1"/>
</dbReference>
<organism evidence="2 3">
    <name type="scientific">Marasmius oreades</name>
    <name type="common">fairy-ring Marasmius</name>
    <dbReference type="NCBI Taxonomy" id="181124"/>
    <lineage>
        <taxon>Eukaryota</taxon>
        <taxon>Fungi</taxon>
        <taxon>Dikarya</taxon>
        <taxon>Basidiomycota</taxon>
        <taxon>Agaricomycotina</taxon>
        <taxon>Agaricomycetes</taxon>
        <taxon>Agaricomycetidae</taxon>
        <taxon>Agaricales</taxon>
        <taxon>Marasmiineae</taxon>
        <taxon>Marasmiaceae</taxon>
        <taxon>Marasmius</taxon>
    </lineage>
</organism>
<dbReference type="KEGG" id="more:E1B28_003787"/>
<keyword evidence="3" id="KW-1185">Reference proteome</keyword>
<dbReference type="SUPFAM" id="SSF53335">
    <property type="entry name" value="S-adenosyl-L-methionine-dependent methyltransferases"/>
    <property type="match status" value="1"/>
</dbReference>
<dbReference type="PANTHER" id="PTHR43861:SF1">
    <property type="entry name" value="TRANS-ACONITATE 2-METHYLTRANSFERASE"/>
    <property type="match status" value="1"/>
</dbReference>
<dbReference type="CDD" id="cd02440">
    <property type="entry name" value="AdoMet_MTases"/>
    <property type="match status" value="1"/>
</dbReference>
<dbReference type="PANTHER" id="PTHR43861">
    <property type="entry name" value="TRANS-ACONITATE 2-METHYLTRANSFERASE-RELATED"/>
    <property type="match status" value="1"/>
</dbReference>
<evidence type="ECO:0000259" key="1">
    <source>
        <dbReference type="Pfam" id="PF13847"/>
    </source>
</evidence>
<name>A0A9P8ABU9_9AGAR</name>
<dbReference type="InterPro" id="IPR025714">
    <property type="entry name" value="Methyltranfer_dom"/>
</dbReference>
<proteinExistence type="predicted"/>